<dbReference type="SUPFAM" id="SSF52317">
    <property type="entry name" value="Class I glutamine amidotransferase-like"/>
    <property type="match status" value="1"/>
</dbReference>
<reference evidence="2" key="1">
    <citation type="journal article" date="2020" name="Stud. Mycol.">
        <title>101 Dothideomycetes genomes: a test case for predicting lifestyles and emergence of pathogens.</title>
        <authorList>
            <person name="Haridas S."/>
            <person name="Albert R."/>
            <person name="Binder M."/>
            <person name="Bloem J."/>
            <person name="Labutti K."/>
            <person name="Salamov A."/>
            <person name="Andreopoulos B."/>
            <person name="Baker S."/>
            <person name="Barry K."/>
            <person name="Bills G."/>
            <person name="Bluhm B."/>
            <person name="Cannon C."/>
            <person name="Castanera R."/>
            <person name="Culley D."/>
            <person name="Daum C."/>
            <person name="Ezra D."/>
            <person name="Gonzalez J."/>
            <person name="Henrissat B."/>
            <person name="Kuo A."/>
            <person name="Liang C."/>
            <person name="Lipzen A."/>
            <person name="Lutzoni F."/>
            <person name="Magnuson J."/>
            <person name="Mondo S."/>
            <person name="Nolan M."/>
            <person name="Ohm R."/>
            <person name="Pangilinan J."/>
            <person name="Park H.-J."/>
            <person name="Ramirez L."/>
            <person name="Alfaro M."/>
            <person name="Sun H."/>
            <person name="Tritt A."/>
            <person name="Yoshinaga Y."/>
            <person name="Zwiers L.-H."/>
            <person name="Turgeon B."/>
            <person name="Goodwin S."/>
            <person name="Spatafora J."/>
            <person name="Crous P."/>
            <person name="Grigoriev I."/>
        </authorList>
    </citation>
    <scope>NUCLEOTIDE SEQUENCE</scope>
    <source>
        <strain evidence="2">CBS 175.79</strain>
    </source>
</reference>
<dbReference type="Pfam" id="PF00117">
    <property type="entry name" value="GATase"/>
    <property type="match status" value="1"/>
</dbReference>
<sequence>MAQPIQIAMLNADVPVPVVRTKYETYGDIFHELLTAALSRTQASTKIHSVNYDVRKGEYPESLASVDAVIITGSASSAYDQDPWIPQLDKYVQHIYYNHPHIKIFGSCFGHQLLCQSLLGVYGIKVEKDPNGWELGVQEIQLSDEFRDALAKTAGPLLDGQTLTYIPKTLQLQFVHADHVKIPPGALPQSWMTIGHTQHCAVQGVYQPGRVLTYQGHFEFDRFVNTEVLKVFGAKWPYAELNQALVEIDRDDDSGIAAEMALQFLLDGQVYTQETGKGLLTPPLEK</sequence>
<evidence type="ECO:0000313" key="3">
    <source>
        <dbReference type="Proteomes" id="UP000799778"/>
    </source>
</evidence>
<evidence type="ECO:0000259" key="1">
    <source>
        <dbReference type="Pfam" id="PF00117"/>
    </source>
</evidence>
<dbReference type="InterPro" id="IPR029062">
    <property type="entry name" value="Class_I_gatase-like"/>
</dbReference>
<dbReference type="OrthoDB" id="1669814at2759"/>
<dbReference type="InterPro" id="IPR017926">
    <property type="entry name" value="GATASE"/>
</dbReference>
<name>A0A6A5XF83_9PLEO</name>
<protein>
    <submittedName>
        <fullName evidence="2">Class I glutamine amidotransferase-like protein</fullName>
    </submittedName>
</protein>
<accession>A0A6A5XF83</accession>
<proteinExistence type="predicted"/>
<dbReference type="PROSITE" id="PS51273">
    <property type="entry name" value="GATASE_TYPE_1"/>
    <property type="match status" value="1"/>
</dbReference>
<dbReference type="InterPro" id="IPR044992">
    <property type="entry name" value="ChyE-like"/>
</dbReference>
<dbReference type="GeneID" id="54286419"/>
<dbReference type="PANTHER" id="PTHR42695">
    <property type="entry name" value="GLUTAMINE AMIDOTRANSFERASE YLR126C-RELATED"/>
    <property type="match status" value="1"/>
</dbReference>
<keyword evidence="3" id="KW-1185">Reference proteome</keyword>
<dbReference type="AlphaFoldDB" id="A0A6A5XF83"/>
<keyword evidence="2" id="KW-0315">Glutamine amidotransferase</keyword>
<dbReference type="GO" id="GO:0005634">
    <property type="term" value="C:nucleus"/>
    <property type="evidence" value="ECO:0007669"/>
    <property type="project" value="TreeGrafter"/>
</dbReference>
<organism evidence="2 3">
    <name type="scientific">Aaosphaeria arxii CBS 175.79</name>
    <dbReference type="NCBI Taxonomy" id="1450172"/>
    <lineage>
        <taxon>Eukaryota</taxon>
        <taxon>Fungi</taxon>
        <taxon>Dikarya</taxon>
        <taxon>Ascomycota</taxon>
        <taxon>Pezizomycotina</taxon>
        <taxon>Dothideomycetes</taxon>
        <taxon>Pleosporomycetidae</taxon>
        <taxon>Pleosporales</taxon>
        <taxon>Pleosporales incertae sedis</taxon>
        <taxon>Aaosphaeria</taxon>
    </lineage>
</organism>
<dbReference type="Proteomes" id="UP000799778">
    <property type="component" value="Unassembled WGS sequence"/>
</dbReference>
<dbReference type="EMBL" id="ML978074">
    <property type="protein sequence ID" value="KAF2011590.1"/>
    <property type="molecule type" value="Genomic_DNA"/>
</dbReference>
<evidence type="ECO:0000313" key="2">
    <source>
        <dbReference type="EMBL" id="KAF2011590.1"/>
    </source>
</evidence>
<dbReference type="PANTHER" id="PTHR42695:SF6">
    <property type="entry name" value="GLUTAMINE AMIDOTRANSFERASE DOMAIN-CONTAINING PROTEIN"/>
    <property type="match status" value="1"/>
</dbReference>
<dbReference type="CDD" id="cd01741">
    <property type="entry name" value="GATase1_1"/>
    <property type="match status" value="1"/>
</dbReference>
<dbReference type="GO" id="GO:0016740">
    <property type="term" value="F:transferase activity"/>
    <property type="evidence" value="ECO:0007669"/>
    <property type="project" value="UniProtKB-KW"/>
</dbReference>
<dbReference type="GO" id="GO:0005829">
    <property type="term" value="C:cytosol"/>
    <property type="evidence" value="ECO:0007669"/>
    <property type="project" value="TreeGrafter"/>
</dbReference>
<gene>
    <name evidence="2" type="ORF">BU24DRAFT_426659</name>
</gene>
<keyword evidence="2" id="KW-0808">Transferase</keyword>
<feature type="domain" description="Glutamine amidotransferase" evidence="1">
    <location>
        <begin position="27"/>
        <end position="221"/>
    </location>
</feature>
<dbReference type="RefSeq" id="XP_033379929.1">
    <property type="nucleotide sequence ID" value="XM_033529022.1"/>
</dbReference>
<dbReference type="Gene3D" id="3.40.50.880">
    <property type="match status" value="1"/>
</dbReference>